<feature type="region of interest" description="Disordered" evidence="2">
    <location>
        <begin position="166"/>
        <end position="216"/>
    </location>
</feature>
<organism evidence="3">
    <name type="scientific">Strongyloides ratti</name>
    <name type="common">Parasitic roundworm</name>
    <dbReference type="NCBI Taxonomy" id="34506"/>
    <lineage>
        <taxon>Eukaryota</taxon>
        <taxon>Metazoa</taxon>
        <taxon>Ecdysozoa</taxon>
        <taxon>Nematoda</taxon>
        <taxon>Chromadorea</taxon>
        <taxon>Rhabditida</taxon>
        <taxon>Tylenchina</taxon>
        <taxon>Panagrolaimomorpha</taxon>
        <taxon>Strongyloidoidea</taxon>
        <taxon>Strongyloididae</taxon>
        <taxon>Strongyloides</taxon>
    </lineage>
</organism>
<dbReference type="CTD" id="36383599"/>
<dbReference type="GeneID" id="36383599"/>
<evidence type="ECO:0000256" key="2">
    <source>
        <dbReference type="SAM" id="MobiDB-lite"/>
    </source>
</evidence>
<keyword evidence="4" id="KW-1185">Reference proteome</keyword>
<gene>
    <name evidence="3 5 6" type="ORF">SRAE_X000054600</name>
</gene>
<name>A0A090LUE5_STRRB</name>
<dbReference type="InterPro" id="IPR008160">
    <property type="entry name" value="Collagen"/>
</dbReference>
<dbReference type="GO" id="GO:0005581">
    <property type="term" value="C:collagen trimer"/>
    <property type="evidence" value="ECO:0007669"/>
    <property type="project" value="UniProtKB-KW"/>
</dbReference>
<evidence type="ECO:0000313" key="5">
    <source>
        <dbReference type="WBParaSite" id="SRAE_X000054600.1"/>
    </source>
</evidence>
<feature type="compositionally biased region" description="Pro residues" evidence="2">
    <location>
        <begin position="166"/>
        <end position="176"/>
    </location>
</feature>
<reference evidence="5" key="2">
    <citation type="submission" date="2020-12" db="UniProtKB">
        <authorList>
            <consortium name="WormBaseParasite"/>
        </authorList>
    </citation>
    <scope>IDENTIFICATION</scope>
</reference>
<keyword evidence="3" id="KW-0176">Collagen</keyword>
<feature type="region of interest" description="Disordered" evidence="2">
    <location>
        <begin position="235"/>
        <end position="294"/>
    </location>
</feature>
<accession>A0A090LUE5</accession>
<dbReference type="PANTHER" id="PTHR24637:SF421">
    <property type="entry name" value="CUTICLE COLLAGEN DPY-2"/>
    <property type="match status" value="1"/>
</dbReference>
<dbReference type="eggNOG" id="KOG2483">
    <property type="taxonomic scope" value="Eukaryota"/>
</dbReference>
<dbReference type="RefSeq" id="XP_024510415.1">
    <property type="nucleotide sequence ID" value="XM_024644902.1"/>
</dbReference>
<proteinExistence type="predicted"/>
<reference evidence="3 4" key="1">
    <citation type="submission" date="2014-09" db="EMBL/GenBank/DDBJ databases">
        <authorList>
            <person name="Martin A.A."/>
        </authorList>
    </citation>
    <scope>NUCLEOTIDE SEQUENCE</scope>
    <source>
        <strain evidence="4">ED321</strain>
        <strain evidence="3">ED321 Heterogonic</strain>
    </source>
</reference>
<dbReference type="WBParaSite" id="SRAE_X000054600.1">
    <property type="protein sequence ID" value="SRAE_X000054600.1"/>
    <property type="gene ID" value="WBGene00266105"/>
</dbReference>
<feature type="compositionally biased region" description="Low complexity" evidence="2">
    <location>
        <begin position="336"/>
        <end position="347"/>
    </location>
</feature>
<protein>
    <submittedName>
        <fullName evidence="3 5">Collagen triple helix repeat-containing protein</fullName>
    </submittedName>
</protein>
<dbReference type="STRING" id="34506.A0A090LUE5"/>
<dbReference type="eggNOG" id="KOG3544">
    <property type="taxonomic scope" value="Eukaryota"/>
</dbReference>
<dbReference type="Proteomes" id="UP000035682">
    <property type="component" value="Unplaced"/>
</dbReference>
<dbReference type="Pfam" id="PF01391">
    <property type="entry name" value="Collagen"/>
    <property type="match status" value="1"/>
</dbReference>
<dbReference type="EMBL" id="LN609530">
    <property type="protein sequence ID" value="CEF71219.1"/>
    <property type="molecule type" value="Genomic_DNA"/>
</dbReference>
<dbReference type="AlphaFoldDB" id="A0A090LUE5"/>
<feature type="region of interest" description="Disordered" evidence="2">
    <location>
        <begin position="321"/>
        <end position="347"/>
    </location>
</feature>
<keyword evidence="1" id="KW-0677">Repeat</keyword>
<dbReference type="WormBase" id="SRAE_X000054600">
    <property type="protein sequence ID" value="SRP03813"/>
    <property type="gene ID" value="WBGene00266105"/>
</dbReference>
<dbReference type="PANTHER" id="PTHR24637">
    <property type="entry name" value="COLLAGEN"/>
    <property type="match status" value="1"/>
</dbReference>
<evidence type="ECO:0000313" key="3">
    <source>
        <dbReference type="EMBL" id="CEF71219.1"/>
    </source>
</evidence>
<feature type="compositionally biased region" description="Polar residues" evidence="2">
    <location>
        <begin position="252"/>
        <end position="261"/>
    </location>
</feature>
<evidence type="ECO:0000256" key="1">
    <source>
        <dbReference type="ARBA" id="ARBA00022737"/>
    </source>
</evidence>
<evidence type="ECO:0000313" key="6">
    <source>
        <dbReference type="WormBase" id="SRAE_X000054600"/>
    </source>
</evidence>
<dbReference type="OrthoDB" id="5877731at2759"/>
<evidence type="ECO:0000313" key="4">
    <source>
        <dbReference type="Proteomes" id="UP000035682"/>
    </source>
</evidence>
<sequence>MVEFENIASIVKEKGNNVWNDVTKIKKNLGIVRSIDKRDAYYGEIENSEDNNYSNTYDKAPTYGYGIMLLKCCCSSPELMKYQKDYVINYKCPVGMKGVKGERGDRGIDGLPGVPGIDGISYPVTVVNSQRFYIPKTDFGYGIESSFNGVLREAIYEEVCTNCPQGPPGLPGPKGPPGVRGPRGQAGIPGRHGKHGKAGKPGLSGDRGEPGIIGPKGMCGVRGLDGYKKTIGRPGAKGQIGASGIPGIRGAQGQTGTSGDNGSRGPPGNRGIKGQCGANGVPGQQGPPGIPGKDGMYCKCPKRTGEKESLVISSYHDSMSRTTEKYDSETFETTRPYNEYNNKNNEPSNYVFEDKLTNQVYHPPSINPLNIQPRTVYSQRLEVSASPNNYNQEYHRNEGFFQQNDNRNLISSGYTRPRTEYVQDITLPQTYISNVHKNFMRRNVNKQRLKMKRFVGH</sequence>